<dbReference type="SUPFAM" id="SSF52833">
    <property type="entry name" value="Thioredoxin-like"/>
    <property type="match status" value="5"/>
</dbReference>
<dbReference type="EnsemblMetazoa" id="MESCA007207-RA">
    <property type="protein sequence ID" value="MESCA007207-PA"/>
    <property type="gene ID" value="MESCA007207"/>
</dbReference>
<name>T1GU08_MEGSC</name>
<dbReference type="EMBL" id="CAQQ02180581">
    <property type="status" value="NOT_ANNOTATED_CDS"/>
    <property type="molecule type" value="Genomic_DNA"/>
</dbReference>
<dbReference type="EMBL" id="CAQQ02180579">
    <property type="status" value="NOT_ANNOTATED_CDS"/>
    <property type="molecule type" value="Genomic_DNA"/>
</dbReference>
<feature type="compositionally biased region" description="Basic and acidic residues" evidence="1">
    <location>
        <begin position="825"/>
        <end position="836"/>
    </location>
</feature>
<evidence type="ECO:0000313" key="3">
    <source>
        <dbReference type="Proteomes" id="UP000015102"/>
    </source>
</evidence>
<organism evidence="2 3">
    <name type="scientific">Megaselia scalaris</name>
    <name type="common">Humpbacked fly</name>
    <name type="synonym">Phora scalaris</name>
    <dbReference type="NCBI Taxonomy" id="36166"/>
    <lineage>
        <taxon>Eukaryota</taxon>
        <taxon>Metazoa</taxon>
        <taxon>Ecdysozoa</taxon>
        <taxon>Arthropoda</taxon>
        <taxon>Hexapoda</taxon>
        <taxon>Insecta</taxon>
        <taxon>Pterygota</taxon>
        <taxon>Neoptera</taxon>
        <taxon>Endopterygota</taxon>
        <taxon>Diptera</taxon>
        <taxon>Brachycera</taxon>
        <taxon>Muscomorpha</taxon>
        <taxon>Platypezoidea</taxon>
        <taxon>Phoridae</taxon>
        <taxon>Megaseliini</taxon>
        <taxon>Megaselia</taxon>
    </lineage>
</organism>
<dbReference type="CDD" id="cd02961">
    <property type="entry name" value="PDI_a_family"/>
    <property type="match status" value="2"/>
</dbReference>
<feature type="compositionally biased region" description="Acidic residues" evidence="1">
    <location>
        <begin position="859"/>
        <end position="870"/>
    </location>
</feature>
<dbReference type="PANTHER" id="PTHR19991:SF3">
    <property type="entry name" value="LETHAL (2) 01289, ISOFORM F"/>
    <property type="match status" value="1"/>
</dbReference>
<feature type="compositionally biased region" description="Polar residues" evidence="1">
    <location>
        <begin position="884"/>
        <end position="917"/>
    </location>
</feature>
<dbReference type="AlphaFoldDB" id="T1GU08"/>
<proteinExistence type="predicted"/>
<evidence type="ECO:0000313" key="2">
    <source>
        <dbReference type="EnsemblMetazoa" id="MESCA007207-PA"/>
    </source>
</evidence>
<sequence length="954" mass="110091">MYKPDCRKCAKALQELENIDDEADQLGIGFVKIHDEDLANEYNLGALPALVYYRHQTPIIYEGDEDDVIEDVTVKTLNTLISNIDNLVVLFYDHDDDDSMTVLEELEKIDDDCDKHGIQFVKIDDDKAESEYGIDSIPAIVYFEKQIPNVYDGDLMDEEQILHWLVGQLEKDEIEDVTDEMLDKMVKEGRVMAVLFYDNNDDYSQKVNICEIDNPEEALEYGINKVPKLIYFEKGIPTIYEGKLEDEEKLLKWLEEQTSSDQIEDVTDEMLDLIVEKMPYVAVLFYDKDQKKSQKVLAELENIDDECDQNDIAFVKIDDDAEAKEWGIEELPCIVLYERGIPHVYDGDLMKEDELLGWLVYQKRFSEIPEVTDEMKDKLVENTEHLAVIFYDKDDKQDMRILNELENIDDELEKEGIVIIRIDNAEEAKEYGLDHLPSLIYFENKIPSIYEGDLMNEEEVLEWLILQKKTATIEEVTDEILTELIKDHEYVVAFFTGPCEEGERCDNTLDALETIDDELDESGIIFVTTEDLVLAKKYNLKNLPQLVFFRNRDPMLYTGDLDDEDEVLAWLTDEKTLEIPGKIEEVNVKMLDKLLADNEHTVVFFLNKEGDKKSQKILNELENIDDDCEERDINFVKVSDDNIDKEYDLASLPALAFYRNKLRTVYVGDLMKEEEILEWVNELYDSNADVIESVDRKTLQVLINDVEHLAVFFYDDKCKECPEILAELENIDDDTDRYGITFVKSNDVKLAHEIGIFAFPSLVYYETGVPIMYDDDECFYVGLGHQGLGARKGQNFAPNNYQPFQCCPTKIQKTTKVPKMSARRIGYDKSDTKQEQKPSNTFKFAEETKKSSSKKSKSDDDDDDDDDDEPQQPLKVSYKKTHTNTKSNNDRPTSQTFTPVTSASKSTKPANTQNKGTKPSVDIKGNKKRAPAKDGKLNVNNGMFDDIVKKYMFW</sequence>
<protein>
    <recommendedName>
        <fullName evidence="4">Thioredoxin domain-containing protein</fullName>
    </recommendedName>
</protein>
<dbReference type="HOGENOM" id="CLU_001030_0_0_1"/>
<dbReference type="Gene3D" id="3.40.30.10">
    <property type="entry name" value="Glutaredoxin"/>
    <property type="match status" value="8"/>
</dbReference>
<evidence type="ECO:0000256" key="1">
    <source>
        <dbReference type="SAM" id="MobiDB-lite"/>
    </source>
</evidence>
<dbReference type="Proteomes" id="UP000015102">
    <property type="component" value="Unassembled WGS sequence"/>
</dbReference>
<reference evidence="3" key="1">
    <citation type="submission" date="2013-02" db="EMBL/GenBank/DDBJ databases">
        <authorList>
            <person name="Hughes D."/>
        </authorList>
    </citation>
    <scope>NUCLEOTIDE SEQUENCE</scope>
    <source>
        <strain>Durham</strain>
        <strain evidence="3">NC isolate 2 -- Noor lab</strain>
    </source>
</reference>
<dbReference type="STRING" id="36166.T1GU08"/>
<dbReference type="InterPro" id="IPR036249">
    <property type="entry name" value="Thioredoxin-like_sf"/>
</dbReference>
<feature type="region of interest" description="Disordered" evidence="1">
    <location>
        <begin position="815"/>
        <end position="940"/>
    </location>
</feature>
<keyword evidence="3" id="KW-1185">Reference proteome</keyword>
<evidence type="ECO:0008006" key="4">
    <source>
        <dbReference type="Google" id="ProtNLM"/>
    </source>
</evidence>
<dbReference type="OMA" id="PGYEYNT"/>
<dbReference type="EMBL" id="CAQQ02180580">
    <property type="status" value="NOT_ANNOTATED_CDS"/>
    <property type="molecule type" value="Genomic_DNA"/>
</dbReference>
<dbReference type="EMBL" id="CAQQ02180578">
    <property type="status" value="NOT_ANNOTATED_CDS"/>
    <property type="molecule type" value="Genomic_DNA"/>
</dbReference>
<accession>T1GU08</accession>
<dbReference type="PANTHER" id="PTHR19991">
    <property type="entry name" value="L 2 01289"/>
    <property type="match status" value="1"/>
</dbReference>
<reference evidence="2" key="2">
    <citation type="submission" date="2015-06" db="UniProtKB">
        <authorList>
            <consortium name="EnsemblMetazoa"/>
        </authorList>
    </citation>
    <scope>IDENTIFICATION</scope>
</reference>
<dbReference type="Pfam" id="PF13848">
    <property type="entry name" value="Thioredoxin_6"/>
    <property type="match status" value="1"/>
</dbReference>